<protein>
    <submittedName>
        <fullName evidence="1">Uncharacterized protein</fullName>
    </submittedName>
</protein>
<reference evidence="1" key="2">
    <citation type="journal article" date="2015" name="Fish Shellfish Immunol.">
        <title>Early steps in the European eel (Anguilla anguilla)-Vibrio vulnificus interaction in the gills: Role of the RtxA13 toxin.</title>
        <authorList>
            <person name="Callol A."/>
            <person name="Pajuelo D."/>
            <person name="Ebbesson L."/>
            <person name="Teles M."/>
            <person name="MacKenzie S."/>
            <person name="Amaro C."/>
        </authorList>
    </citation>
    <scope>NUCLEOTIDE SEQUENCE</scope>
</reference>
<accession>A0A0E9TAC9</accession>
<name>A0A0E9TAC9_ANGAN</name>
<sequence>MGNLLQMLNTLKVSFICTVLSLFCSSVLFEGKLF</sequence>
<dbReference type="AlphaFoldDB" id="A0A0E9TAC9"/>
<evidence type="ECO:0000313" key="1">
    <source>
        <dbReference type="EMBL" id="JAH49835.1"/>
    </source>
</evidence>
<reference evidence="1" key="1">
    <citation type="submission" date="2014-11" db="EMBL/GenBank/DDBJ databases">
        <authorList>
            <person name="Amaro Gonzalez C."/>
        </authorList>
    </citation>
    <scope>NUCLEOTIDE SEQUENCE</scope>
</reference>
<organism evidence="1">
    <name type="scientific">Anguilla anguilla</name>
    <name type="common">European freshwater eel</name>
    <name type="synonym">Muraena anguilla</name>
    <dbReference type="NCBI Taxonomy" id="7936"/>
    <lineage>
        <taxon>Eukaryota</taxon>
        <taxon>Metazoa</taxon>
        <taxon>Chordata</taxon>
        <taxon>Craniata</taxon>
        <taxon>Vertebrata</taxon>
        <taxon>Euteleostomi</taxon>
        <taxon>Actinopterygii</taxon>
        <taxon>Neopterygii</taxon>
        <taxon>Teleostei</taxon>
        <taxon>Anguilliformes</taxon>
        <taxon>Anguillidae</taxon>
        <taxon>Anguilla</taxon>
    </lineage>
</organism>
<proteinExistence type="predicted"/>
<dbReference type="EMBL" id="GBXM01058742">
    <property type="protein sequence ID" value="JAH49835.1"/>
    <property type="molecule type" value="Transcribed_RNA"/>
</dbReference>